<dbReference type="AlphaFoldDB" id="A0A7J8C628"/>
<evidence type="ECO:0000313" key="3">
    <source>
        <dbReference type="EMBL" id="KAF6406313.1"/>
    </source>
</evidence>
<keyword evidence="4" id="KW-1185">Reference proteome</keyword>
<accession>A0A7J8C628</accession>
<keyword evidence="2" id="KW-0732">Signal</keyword>
<dbReference type="EMBL" id="JACASF010000021">
    <property type="protein sequence ID" value="KAF6406313.1"/>
    <property type="molecule type" value="Genomic_DNA"/>
</dbReference>
<feature type="signal peptide" evidence="2">
    <location>
        <begin position="1"/>
        <end position="26"/>
    </location>
</feature>
<evidence type="ECO:0000256" key="1">
    <source>
        <dbReference type="SAM" id="MobiDB-lite"/>
    </source>
</evidence>
<feature type="region of interest" description="Disordered" evidence="1">
    <location>
        <begin position="73"/>
        <end position="114"/>
    </location>
</feature>
<protein>
    <submittedName>
        <fullName evidence="3">Coiled-coil glutamate rich protein 2</fullName>
    </submittedName>
</protein>
<feature type="chain" id="PRO_5029509146" evidence="2">
    <location>
        <begin position="27"/>
        <end position="114"/>
    </location>
</feature>
<dbReference type="Proteomes" id="UP000550707">
    <property type="component" value="Unassembled WGS sequence"/>
</dbReference>
<evidence type="ECO:0000256" key="2">
    <source>
        <dbReference type="SAM" id="SignalP"/>
    </source>
</evidence>
<sequence>MQSRGPCALRLPLSPLLVLLLGACTAVPLAPRPSKEELTRCLAEVVTDVLTLGRTQQGPCTALLHRGAGCGAAGAHERGADEGDGDAGGGAQEGGLTPDLTASFRPTHPMAQDC</sequence>
<proteinExistence type="predicted"/>
<reference evidence="3 4" key="1">
    <citation type="journal article" date="2020" name="Nature">
        <title>Six reference-quality genomes reveal evolution of bat adaptations.</title>
        <authorList>
            <person name="Jebb D."/>
            <person name="Huang Z."/>
            <person name="Pippel M."/>
            <person name="Hughes G.M."/>
            <person name="Lavrichenko K."/>
            <person name="Devanna P."/>
            <person name="Winkler S."/>
            <person name="Jermiin L.S."/>
            <person name="Skirmuntt E.C."/>
            <person name="Katzourakis A."/>
            <person name="Burkitt-Gray L."/>
            <person name="Ray D.A."/>
            <person name="Sullivan K.A.M."/>
            <person name="Roscito J.G."/>
            <person name="Kirilenko B.M."/>
            <person name="Davalos L.M."/>
            <person name="Corthals A.P."/>
            <person name="Power M.L."/>
            <person name="Jones G."/>
            <person name="Ransome R.D."/>
            <person name="Dechmann D.K.N."/>
            <person name="Locatelli A.G."/>
            <person name="Puechmaille S.J."/>
            <person name="Fedrigo O."/>
            <person name="Jarvis E.D."/>
            <person name="Hiller M."/>
            <person name="Vernes S.C."/>
            <person name="Myers E.W."/>
            <person name="Teeling E.C."/>
        </authorList>
    </citation>
    <scope>NUCLEOTIDE SEQUENCE [LARGE SCALE GENOMIC DNA]</scope>
    <source>
        <strain evidence="3">MMolMol1</strain>
        <tissue evidence="3">Muscle</tissue>
    </source>
</reference>
<name>A0A7J8C628_MOLMO</name>
<organism evidence="3 4">
    <name type="scientific">Molossus molossus</name>
    <name type="common">Pallas' mastiff bat</name>
    <name type="synonym">Vespertilio molossus</name>
    <dbReference type="NCBI Taxonomy" id="27622"/>
    <lineage>
        <taxon>Eukaryota</taxon>
        <taxon>Metazoa</taxon>
        <taxon>Chordata</taxon>
        <taxon>Craniata</taxon>
        <taxon>Vertebrata</taxon>
        <taxon>Euteleostomi</taxon>
        <taxon>Mammalia</taxon>
        <taxon>Eutheria</taxon>
        <taxon>Laurasiatheria</taxon>
        <taxon>Chiroptera</taxon>
        <taxon>Yangochiroptera</taxon>
        <taxon>Molossidae</taxon>
        <taxon>Molossus</taxon>
    </lineage>
</organism>
<comment type="caution">
    <text evidence="3">The sequence shown here is derived from an EMBL/GenBank/DDBJ whole genome shotgun (WGS) entry which is preliminary data.</text>
</comment>
<dbReference type="PROSITE" id="PS51257">
    <property type="entry name" value="PROKAR_LIPOPROTEIN"/>
    <property type="match status" value="1"/>
</dbReference>
<gene>
    <name evidence="3" type="ORF">HJG59_002331</name>
</gene>
<evidence type="ECO:0000313" key="4">
    <source>
        <dbReference type="Proteomes" id="UP000550707"/>
    </source>
</evidence>